<dbReference type="Ensembl" id="ENSFALT00000031027.1">
    <property type="protein sequence ID" value="ENSFALP00000016132.1"/>
    <property type="gene ID" value="ENSFALG00000026653.1"/>
</dbReference>
<dbReference type="GeneTree" id="ENSGT00940000154589"/>
<keyword evidence="2" id="KW-0963">Cytoplasm</keyword>
<organism evidence="4 5">
    <name type="scientific">Ficedula albicollis</name>
    <name type="common">Collared flycatcher</name>
    <name type="synonym">Muscicapa albicollis</name>
    <dbReference type="NCBI Taxonomy" id="59894"/>
    <lineage>
        <taxon>Eukaryota</taxon>
        <taxon>Metazoa</taxon>
        <taxon>Chordata</taxon>
        <taxon>Craniata</taxon>
        <taxon>Vertebrata</taxon>
        <taxon>Euteleostomi</taxon>
        <taxon>Archelosauria</taxon>
        <taxon>Archosauria</taxon>
        <taxon>Dinosauria</taxon>
        <taxon>Saurischia</taxon>
        <taxon>Theropoda</taxon>
        <taxon>Coelurosauria</taxon>
        <taxon>Aves</taxon>
        <taxon>Neognathae</taxon>
        <taxon>Neoaves</taxon>
        <taxon>Telluraves</taxon>
        <taxon>Australaves</taxon>
        <taxon>Passeriformes</taxon>
        <taxon>Muscicapidae</taxon>
        <taxon>Ficedula</taxon>
    </lineage>
</organism>
<comment type="subcellular location">
    <subcellularLocation>
        <location evidence="1">Cytoplasm</location>
    </subcellularLocation>
</comment>
<keyword evidence="3" id="KW-0812">Transmembrane</keyword>
<reference evidence="4" key="3">
    <citation type="submission" date="2025-09" db="UniProtKB">
        <authorList>
            <consortium name="Ensembl"/>
        </authorList>
    </citation>
    <scope>IDENTIFICATION</scope>
</reference>
<feature type="transmembrane region" description="Helical" evidence="3">
    <location>
        <begin position="69"/>
        <end position="90"/>
    </location>
</feature>
<reference evidence="4" key="2">
    <citation type="submission" date="2025-08" db="UniProtKB">
        <authorList>
            <consortium name="Ensembl"/>
        </authorList>
    </citation>
    <scope>IDENTIFICATION</scope>
</reference>
<accession>A0A803V076</accession>
<keyword evidence="5" id="KW-1185">Reference proteome</keyword>
<protein>
    <submittedName>
        <fullName evidence="4">TRAF interacting protein with forkhead associated domain</fullName>
    </submittedName>
</protein>
<dbReference type="InterPro" id="IPR033621">
    <property type="entry name" value="TIFA"/>
</dbReference>
<dbReference type="GO" id="GO:0005737">
    <property type="term" value="C:cytoplasm"/>
    <property type="evidence" value="ECO:0007669"/>
    <property type="project" value="UniProtKB-SubCell"/>
</dbReference>
<dbReference type="Proteomes" id="UP000016665">
    <property type="component" value="Chromosome 4"/>
</dbReference>
<evidence type="ECO:0000256" key="3">
    <source>
        <dbReference type="SAM" id="Phobius"/>
    </source>
</evidence>
<name>A0A803V076_FICAL</name>
<dbReference type="PANTHER" id="PTHR31266:SF2">
    <property type="entry name" value="TRAF-INTERACTING PROTEIN WITH FHA DOMAIN-CONTAINING PROTEIN A"/>
    <property type="match status" value="1"/>
</dbReference>
<reference evidence="4 5" key="1">
    <citation type="journal article" date="2012" name="Nature">
        <title>The genomic landscape of species divergence in Ficedula flycatchers.</title>
        <authorList>
            <person name="Ellegren H."/>
            <person name="Smeds L."/>
            <person name="Burri R."/>
            <person name="Olason P.I."/>
            <person name="Backstrom N."/>
            <person name="Kawakami T."/>
            <person name="Kunstner A."/>
            <person name="Makinen H."/>
            <person name="Nadachowska-Brzyska K."/>
            <person name="Qvarnstrom A."/>
            <person name="Uebbing S."/>
            <person name="Wolf J.B."/>
        </authorList>
    </citation>
    <scope>NUCLEOTIDE SEQUENCE [LARGE SCALE GENOMIC DNA]</scope>
</reference>
<keyword evidence="3" id="KW-0472">Membrane</keyword>
<evidence type="ECO:0000313" key="5">
    <source>
        <dbReference type="Proteomes" id="UP000016665"/>
    </source>
</evidence>
<dbReference type="PANTHER" id="PTHR31266">
    <property type="entry name" value="TRAF-INTERACTING PROTEIN WITH FHA DOMAIN-CONTAINING PROTEIN A FAMILY MEMBER"/>
    <property type="match status" value="1"/>
</dbReference>
<evidence type="ECO:0000256" key="2">
    <source>
        <dbReference type="ARBA" id="ARBA00022490"/>
    </source>
</evidence>
<dbReference type="AlphaFoldDB" id="A0A803V076"/>
<keyword evidence="3" id="KW-1133">Transmembrane helix</keyword>
<evidence type="ECO:0000256" key="1">
    <source>
        <dbReference type="ARBA" id="ARBA00004496"/>
    </source>
</evidence>
<evidence type="ECO:0000313" key="4">
    <source>
        <dbReference type="Ensembl" id="ENSFALP00000016132.1"/>
    </source>
</evidence>
<sequence>MTSFEEAETEETVTCLHLTFYHPGQEEKMMFRCLNFCKREQVRADDTAKFGRDSSVCRYSLLDTRVSRIQFSLFSSAFGFFILSSVLVCLKDTLGRIGVTHFITPNYYNAFQH</sequence>
<proteinExistence type="predicted"/>
<dbReference type="GO" id="GO:0043123">
    <property type="term" value="P:positive regulation of canonical NF-kappaB signal transduction"/>
    <property type="evidence" value="ECO:0007669"/>
    <property type="project" value="InterPro"/>
</dbReference>